<evidence type="ECO:0000313" key="2">
    <source>
        <dbReference type="WBParaSite" id="L893_g27668.t1"/>
    </source>
</evidence>
<dbReference type="Proteomes" id="UP000095287">
    <property type="component" value="Unplaced"/>
</dbReference>
<organism evidence="1 2">
    <name type="scientific">Steinernema glaseri</name>
    <dbReference type="NCBI Taxonomy" id="37863"/>
    <lineage>
        <taxon>Eukaryota</taxon>
        <taxon>Metazoa</taxon>
        <taxon>Ecdysozoa</taxon>
        <taxon>Nematoda</taxon>
        <taxon>Chromadorea</taxon>
        <taxon>Rhabditida</taxon>
        <taxon>Tylenchina</taxon>
        <taxon>Panagrolaimomorpha</taxon>
        <taxon>Strongyloidoidea</taxon>
        <taxon>Steinernematidae</taxon>
        <taxon>Steinernema</taxon>
    </lineage>
</organism>
<dbReference type="WBParaSite" id="L893_g27668.t1">
    <property type="protein sequence ID" value="L893_g27668.t1"/>
    <property type="gene ID" value="L893_g27668"/>
</dbReference>
<sequence length="85" mass="9506">MRLSYISRALSKVQAVLTSFASTVFGANTLRNVLLRHITIIANNTTFWKLSVFTSFFFEEDKGESELGASIPMCSYSPTSYWVVG</sequence>
<protein>
    <submittedName>
        <fullName evidence="2">Secreted protein</fullName>
    </submittedName>
</protein>
<dbReference type="AlphaFoldDB" id="A0A1I7ZLL6"/>
<accession>A0A1I7ZLL6</accession>
<name>A0A1I7ZLL6_9BILA</name>
<evidence type="ECO:0000313" key="1">
    <source>
        <dbReference type="Proteomes" id="UP000095287"/>
    </source>
</evidence>
<reference evidence="2" key="1">
    <citation type="submission" date="2016-11" db="UniProtKB">
        <authorList>
            <consortium name="WormBaseParasite"/>
        </authorList>
    </citation>
    <scope>IDENTIFICATION</scope>
</reference>
<keyword evidence="1" id="KW-1185">Reference proteome</keyword>
<proteinExistence type="predicted"/>